<keyword evidence="3" id="KW-0396">Initiation factor</keyword>
<keyword evidence="4" id="KW-1185">Reference proteome</keyword>
<name>A0A2G2WK40_CAPBA</name>
<dbReference type="Proteomes" id="UP000224567">
    <property type="component" value="Unassembled WGS sequence"/>
</dbReference>
<dbReference type="OrthoDB" id="10039147at2759"/>
<dbReference type="GO" id="GO:0003723">
    <property type="term" value="F:RNA binding"/>
    <property type="evidence" value="ECO:0007669"/>
    <property type="project" value="InterPro"/>
</dbReference>
<keyword evidence="3" id="KW-0648">Protein biosynthesis</keyword>
<dbReference type="InterPro" id="IPR008991">
    <property type="entry name" value="Translation_prot_SH3-like_sf"/>
</dbReference>
<dbReference type="PANTHER" id="PTHR11673">
    <property type="entry name" value="TRANSLATION INITIATION FACTOR 5A FAMILY MEMBER"/>
    <property type="match status" value="1"/>
</dbReference>
<dbReference type="InterPro" id="IPR014722">
    <property type="entry name" value="Rib_uL2_dom2"/>
</dbReference>
<feature type="domain" description="Translation initiation factor 5A C-terminal" evidence="2">
    <location>
        <begin position="107"/>
        <end position="160"/>
    </location>
</feature>
<dbReference type="InterPro" id="IPR020189">
    <property type="entry name" value="IF5A_C"/>
</dbReference>
<dbReference type="InterPro" id="IPR001884">
    <property type="entry name" value="IF5A-like"/>
</dbReference>
<dbReference type="GO" id="GO:0003746">
    <property type="term" value="F:translation elongation factor activity"/>
    <property type="evidence" value="ECO:0007669"/>
    <property type="project" value="InterPro"/>
</dbReference>
<proteinExistence type="predicted"/>
<gene>
    <name evidence="3" type="ORF">CQW23_14765</name>
</gene>
<reference evidence="4" key="2">
    <citation type="journal article" date="2017" name="J. Anim. Genet.">
        <title>Multiple reference genome sequences of hot pepper reveal the massive evolution of plant disease resistance genes by retroduplication.</title>
        <authorList>
            <person name="Kim S."/>
            <person name="Park J."/>
            <person name="Yeom S.-I."/>
            <person name="Kim Y.-M."/>
            <person name="Seo E."/>
            <person name="Kim K.-T."/>
            <person name="Kim M.-S."/>
            <person name="Lee J.M."/>
            <person name="Cheong K."/>
            <person name="Shin H.-S."/>
            <person name="Kim S.-B."/>
            <person name="Han K."/>
            <person name="Lee J."/>
            <person name="Park M."/>
            <person name="Lee H.-A."/>
            <person name="Lee H.-Y."/>
            <person name="Lee Y."/>
            <person name="Oh S."/>
            <person name="Lee J.H."/>
            <person name="Choi E."/>
            <person name="Choi E."/>
            <person name="Lee S.E."/>
            <person name="Jeon J."/>
            <person name="Kim H."/>
            <person name="Choi G."/>
            <person name="Song H."/>
            <person name="Lee J."/>
            <person name="Lee S.-C."/>
            <person name="Kwon J.-K."/>
            <person name="Lee H.-Y."/>
            <person name="Koo N."/>
            <person name="Hong Y."/>
            <person name="Kim R.W."/>
            <person name="Kang W.-H."/>
            <person name="Huh J.H."/>
            <person name="Kang B.-C."/>
            <person name="Yang T.-J."/>
            <person name="Lee Y.-H."/>
            <person name="Bennetzen J.L."/>
            <person name="Choi D."/>
        </authorList>
    </citation>
    <scope>NUCLEOTIDE SEQUENCE [LARGE SCALE GENOMIC DNA]</scope>
    <source>
        <strain evidence="4">cv. PBC81</strain>
    </source>
</reference>
<protein>
    <submittedName>
        <fullName evidence="3">Eukaryotic translation initiation factor 5A-1</fullName>
    </submittedName>
</protein>
<dbReference type="InterPro" id="IPR012340">
    <property type="entry name" value="NA-bd_OB-fold"/>
</dbReference>
<dbReference type="AlphaFoldDB" id="A0A2G2WK40"/>
<evidence type="ECO:0000256" key="1">
    <source>
        <dbReference type="ARBA" id="ARBA00045610"/>
    </source>
</evidence>
<dbReference type="GO" id="GO:0043022">
    <property type="term" value="F:ribosome binding"/>
    <property type="evidence" value="ECO:0007669"/>
    <property type="project" value="InterPro"/>
</dbReference>
<dbReference type="GO" id="GO:0045905">
    <property type="term" value="P:positive regulation of translational termination"/>
    <property type="evidence" value="ECO:0007669"/>
    <property type="project" value="InterPro"/>
</dbReference>
<evidence type="ECO:0000313" key="4">
    <source>
        <dbReference type="Proteomes" id="UP000224567"/>
    </source>
</evidence>
<dbReference type="STRING" id="33114.A0A2G2WK40"/>
<dbReference type="GO" id="GO:0003743">
    <property type="term" value="F:translation initiation factor activity"/>
    <property type="evidence" value="ECO:0007669"/>
    <property type="project" value="UniProtKB-KW"/>
</dbReference>
<dbReference type="SUPFAM" id="SSF50249">
    <property type="entry name" value="Nucleic acid-binding proteins"/>
    <property type="match status" value="1"/>
</dbReference>
<dbReference type="Pfam" id="PF01287">
    <property type="entry name" value="eIF-5a"/>
    <property type="match status" value="1"/>
</dbReference>
<dbReference type="GO" id="GO:0032469">
    <property type="term" value="P:endoplasmic reticulum calcium ion homeostasis"/>
    <property type="evidence" value="ECO:0007669"/>
    <property type="project" value="InterPro"/>
</dbReference>
<dbReference type="GO" id="GO:0045901">
    <property type="term" value="P:positive regulation of translational elongation"/>
    <property type="evidence" value="ECO:0007669"/>
    <property type="project" value="InterPro"/>
</dbReference>
<comment type="caution">
    <text evidence="3">The sequence shown here is derived from an EMBL/GenBank/DDBJ whole genome shotgun (WGS) entry which is preliminary data.</text>
</comment>
<organism evidence="3 4">
    <name type="scientific">Capsicum baccatum</name>
    <name type="common">Peruvian pepper</name>
    <dbReference type="NCBI Taxonomy" id="33114"/>
    <lineage>
        <taxon>Eukaryota</taxon>
        <taxon>Viridiplantae</taxon>
        <taxon>Streptophyta</taxon>
        <taxon>Embryophyta</taxon>
        <taxon>Tracheophyta</taxon>
        <taxon>Spermatophyta</taxon>
        <taxon>Magnoliopsida</taxon>
        <taxon>eudicotyledons</taxon>
        <taxon>Gunneridae</taxon>
        <taxon>Pentapetalae</taxon>
        <taxon>asterids</taxon>
        <taxon>lamiids</taxon>
        <taxon>Solanales</taxon>
        <taxon>Solanaceae</taxon>
        <taxon>Solanoideae</taxon>
        <taxon>Capsiceae</taxon>
        <taxon>Capsicum</taxon>
    </lineage>
</organism>
<dbReference type="InterPro" id="IPR048670">
    <property type="entry name" value="IF5A-like_N"/>
</dbReference>
<accession>A0A2G2WK40</accession>
<dbReference type="SMART" id="SM01376">
    <property type="entry name" value="eIF-5a"/>
    <property type="match status" value="1"/>
</dbReference>
<dbReference type="GO" id="GO:0005509">
    <property type="term" value="F:calcium ion binding"/>
    <property type="evidence" value="ECO:0007669"/>
    <property type="project" value="InterPro"/>
</dbReference>
<dbReference type="GO" id="GO:0005783">
    <property type="term" value="C:endoplasmic reticulum"/>
    <property type="evidence" value="ECO:0007669"/>
    <property type="project" value="InterPro"/>
</dbReference>
<dbReference type="Pfam" id="PF21485">
    <property type="entry name" value="IF5A-like_N"/>
    <property type="match status" value="1"/>
</dbReference>
<sequence>MMELKSRQDLISRLYNIVVPFKDEITFEVYINNDAMDHVVVDVAKKKLAKIMQKEITDIQRFALMVVELFASKTGKHSHAKCHFVAIGIFTGKKLLEDIVPSSHNCDVSVLTKNGNTKDDLRHPTDDTLLAQVKDGFAEWKNLVLSVMSAMGEKQICGIKDIGPK</sequence>
<evidence type="ECO:0000313" key="3">
    <source>
        <dbReference type="EMBL" id="PHT45607.1"/>
    </source>
</evidence>
<dbReference type="EMBL" id="MLFT02000006">
    <property type="protein sequence ID" value="PHT45607.1"/>
    <property type="molecule type" value="Genomic_DNA"/>
</dbReference>
<dbReference type="Gene3D" id="2.40.50.140">
    <property type="entry name" value="Nucleic acid-binding proteins"/>
    <property type="match status" value="1"/>
</dbReference>
<evidence type="ECO:0000259" key="2">
    <source>
        <dbReference type="SMART" id="SM01376"/>
    </source>
</evidence>
<comment type="function">
    <text evidence="1">Translation factor that promotes translation elongation and termination, particularly upon ribosome stalling at specific amino acid sequence contexts. Binds between the exit (E) and peptidyl (P) site of the ribosome and promotes rescue of stalled ribosome: specifically required for efficient translation of polyproline-containing peptides as well as other motifs that stall the ribosome. Acts as a ribosome quality control (RQC) cofactor by joining the RQC complex to facilitate peptidyl transfer during CAT tailing step.</text>
</comment>
<dbReference type="SUPFAM" id="SSF50104">
    <property type="entry name" value="Translation proteins SH3-like domain"/>
    <property type="match status" value="1"/>
</dbReference>
<reference evidence="3 4" key="1">
    <citation type="journal article" date="2017" name="Genome Biol.">
        <title>New reference genome sequences of hot pepper reveal the massive evolution of plant disease-resistance genes by retroduplication.</title>
        <authorList>
            <person name="Kim S."/>
            <person name="Park J."/>
            <person name="Yeom S.I."/>
            <person name="Kim Y.M."/>
            <person name="Seo E."/>
            <person name="Kim K.T."/>
            <person name="Kim M.S."/>
            <person name="Lee J.M."/>
            <person name="Cheong K."/>
            <person name="Shin H.S."/>
            <person name="Kim S.B."/>
            <person name="Han K."/>
            <person name="Lee J."/>
            <person name="Park M."/>
            <person name="Lee H.A."/>
            <person name="Lee H.Y."/>
            <person name="Lee Y."/>
            <person name="Oh S."/>
            <person name="Lee J.H."/>
            <person name="Choi E."/>
            <person name="Choi E."/>
            <person name="Lee S.E."/>
            <person name="Jeon J."/>
            <person name="Kim H."/>
            <person name="Choi G."/>
            <person name="Song H."/>
            <person name="Lee J."/>
            <person name="Lee S.C."/>
            <person name="Kwon J.K."/>
            <person name="Lee H.Y."/>
            <person name="Koo N."/>
            <person name="Hong Y."/>
            <person name="Kim R.W."/>
            <person name="Kang W.H."/>
            <person name="Huh J.H."/>
            <person name="Kang B.C."/>
            <person name="Yang T.J."/>
            <person name="Lee Y.H."/>
            <person name="Bennetzen J.L."/>
            <person name="Choi D."/>
        </authorList>
    </citation>
    <scope>NUCLEOTIDE SEQUENCE [LARGE SCALE GENOMIC DNA]</scope>
    <source>
        <strain evidence="4">cv. PBC81</strain>
    </source>
</reference>
<dbReference type="Gene3D" id="2.30.30.30">
    <property type="match status" value="1"/>
</dbReference>